<feature type="transmembrane region" description="Helical" evidence="2">
    <location>
        <begin position="6"/>
        <end position="28"/>
    </location>
</feature>
<feature type="compositionally biased region" description="Basic and acidic residues" evidence="1">
    <location>
        <begin position="61"/>
        <end position="80"/>
    </location>
</feature>
<keyword evidence="2" id="KW-0812">Transmembrane</keyword>
<dbReference type="AlphaFoldDB" id="A0A286UE60"/>
<dbReference type="EMBL" id="NBII01000006">
    <property type="protein sequence ID" value="PAV17886.1"/>
    <property type="molecule type" value="Genomic_DNA"/>
</dbReference>
<dbReference type="Proteomes" id="UP000217199">
    <property type="component" value="Unassembled WGS sequence"/>
</dbReference>
<organism evidence="3 4">
    <name type="scientific">Pyrrhoderma noxium</name>
    <dbReference type="NCBI Taxonomy" id="2282107"/>
    <lineage>
        <taxon>Eukaryota</taxon>
        <taxon>Fungi</taxon>
        <taxon>Dikarya</taxon>
        <taxon>Basidiomycota</taxon>
        <taxon>Agaricomycotina</taxon>
        <taxon>Agaricomycetes</taxon>
        <taxon>Hymenochaetales</taxon>
        <taxon>Hymenochaetaceae</taxon>
        <taxon>Pyrrhoderma</taxon>
    </lineage>
</organism>
<protein>
    <submittedName>
        <fullName evidence="3">Uncharacterized protein</fullName>
    </submittedName>
</protein>
<gene>
    <name evidence="3" type="ORF">PNOK_0637200</name>
</gene>
<evidence type="ECO:0000256" key="2">
    <source>
        <dbReference type="SAM" id="Phobius"/>
    </source>
</evidence>
<sequence length="118" mass="12617">MSNDLLSAEAGICGICCICCTASFWTFCDQKAYGSGSRLSAPCGGPRGCCGSCLEDSGEDSFEKAERKEKERREKQEAELRNGVAKDQSNPQGNNNATDVVSSQPLPSEQMATPKIQT</sequence>
<feature type="region of interest" description="Disordered" evidence="1">
    <location>
        <begin position="54"/>
        <end position="118"/>
    </location>
</feature>
<proteinExistence type="predicted"/>
<keyword evidence="4" id="KW-1185">Reference proteome</keyword>
<comment type="caution">
    <text evidence="3">The sequence shown here is derived from an EMBL/GenBank/DDBJ whole genome shotgun (WGS) entry which is preliminary data.</text>
</comment>
<dbReference type="InParanoid" id="A0A286UE60"/>
<reference evidence="3 4" key="1">
    <citation type="journal article" date="2017" name="Mol. Ecol.">
        <title>Comparative and population genomic landscape of Phellinus noxius: A hypervariable fungus causing root rot in trees.</title>
        <authorList>
            <person name="Chung C.L."/>
            <person name="Lee T.J."/>
            <person name="Akiba M."/>
            <person name="Lee H.H."/>
            <person name="Kuo T.H."/>
            <person name="Liu D."/>
            <person name="Ke H.M."/>
            <person name="Yokoi T."/>
            <person name="Roa M.B."/>
            <person name="Lu M.J."/>
            <person name="Chang Y.Y."/>
            <person name="Ann P.J."/>
            <person name="Tsai J.N."/>
            <person name="Chen C.Y."/>
            <person name="Tzean S.S."/>
            <person name="Ota Y."/>
            <person name="Hattori T."/>
            <person name="Sahashi N."/>
            <person name="Liou R.F."/>
            <person name="Kikuchi T."/>
            <person name="Tsai I.J."/>
        </authorList>
    </citation>
    <scope>NUCLEOTIDE SEQUENCE [LARGE SCALE GENOMIC DNA]</scope>
    <source>
        <strain evidence="3 4">FFPRI411160</strain>
    </source>
</reference>
<keyword evidence="2" id="KW-1133">Transmembrane helix</keyword>
<name>A0A286UE60_9AGAM</name>
<evidence type="ECO:0000313" key="4">
    <source>
        <dbReference type="Proteomes" id="UP000217199"/>
    </source>
</evidence>
<feature type="compositionally biased region" description="Polar residues" evidence="1">
    <location>
        <begin position="87"/>
        <end position="118"/>
    </location>
</feature>
<keyword evidence="2" id="KW-0472">Membrane</keyword>
<accession>A0A286UE60</accession>
<evidence type="ECO:0000313" key="3">
    <source>
        <dbReference type="EMBL" id="PAV17886.1"/>
    </source>
</evidence>
<evidence type="ECO:0000256" key="1">
    <source>
        <dbReference type="SAM" id="MobiDB-lite"/>
    </source>
</evidence>